<dbReference type="KEGG" id="spoa:EQM13_03745"/>
<proteinExistence type="predicted"/>
<dbReference type="Proteomes" id="UP000287969">
    <property type="component" value="Chromosome"/>
</dbReference>
<accession>A0A410QA54</accession>
<name>A0A410QA54_9FIRM</name>
<reference evidence="2" key="1">
    <citation type="submission" date="2019-01" db="EMBL/GenBank/DDBJ databases">
        <title>Draft genomes of a novel of Sporanaerobacter strains.</title>
        <authorList>
            <person name="Ma S."/>
        </authorList>
    </citation>
    <scope>NUCLEOTIDE SEQUENCE [LARGE SCALE GENOMIC DNA]</scope>
    <source>
        <strain evidence="2">NJN-17</strain>
    </source>
</reference>
<organism evidence="1 2">
    <name type="scientific">Acidilutibacter cellobiosedens</name>
    <dbReference type="NCBI Taxonomy" id="2507161"/>
    <lineage>
        <taxon>Bacteria</taxon>
        <taxon>Bacillati</taxon>
        <taxon>Bacillota</taxon>
        <taxon>Tissierellia</taxon>
        <taxon>Tissierellales</taxon>
        <taxon>Acidilutibacteraceae</taxon>
        <taxon>Acidilutibacter</taxon>
    </lineage>
</organism>
<dbReference type="AlphaFoldDB" id="A0A410QA54"/>
<dbReference type="GO" id="GO:0044780">
    <property type="term" value="P:bacterial-type flagellum assembly"/>
    <property type="evidence" value="ECO:0007669"/>
    <property type="project" value="InterPro"/>
</dbReference>
<dbReference type="Pfam" id="PF05130">
    <property type="entry name" value="FlgN"/>
    <property type="match status" value="1"/>
</dbReference>
<dbReference type="EMBL" id="CP035282">
    <property type="protein sequence ID" value="QAT60754.1"/>
    <property type="molecule type" value="Genomic_DNA"/>
</dbReference>
<dbReference type="InterPro" id="IPR007809">
    <property type="entry name" value="FlgN-like"/>
</dbReference>
<evidence type="ECO:0000313" key="1">
    <source>
        <dbReference type="EMBL" id="QAT60754.1"/>
    </source>
</evidence>
<evidence type="ECO:0000313" key="2">
    <source>
        <dbReference type="Proteomes" id="UP000287969"/>
    </source>
</evidence>
<gene>
    <name evidence="1" type="ORF">EQM13_03745</name>
</gene>
<dbReference type="Gene3D" id="1.20.58.300">
    <property type="entry name" value="FlgN-like"/>
    <property type="match status" value="1"/>
</dbReference>
<dbReference type="OrthoDB" id="1707621at2"/>
<sequence length="156" mass="18280">MKEDLVSELIEISEKKLSLLDEMLLLTKKQRTVISQEKQGNLNEIIDKKDKIIDEIDKLDKIFILKFSRYKLENKVESIDKIDVRDKPELKNLKDVITKITSTLMAISIIDKENNLEIKDKLEDVKENLKKVKDGYRAYKGYNKKVKGSILIDEKR</sequence>
<protein>
    <recommendedName>
        <fullName evidence="3">FlgN protein</fullName>
    </recommendedName>
</protein>
<keyword evidence="2" id="KW-1185">Reference proteome</keyword>
<dbReference type="RefSeq" id="WP_128751999.1">
    <property type="nucleotide sequence ID" value="NZ_CP035282.1"/>
</dbReference>
<evidence type="ECO:0008006" key="3">
    <source>
        <dbReference type="Google" id="ProtNLM"/>
    </source>
</evidence>